<evidence type="ECO:0000313" key="3">
    <source>
        <dbReference type="Proteomes" id="UP001218218"/>
    </source>
</evidence>
<organism evidence="2 3">
    <name type="scientific">Mycena albidolilacea</name>
    <dbReference type="NCBI Taxonomy" id="1033008"/>
    <lineage>
        <taxon>Eukaryota</taxon>
        <taxon>Fungi</taxon>
        <taxon>Dikarya</taxon>
        <taxon>Basidiomycota</taxon>
        <taxon>Agaricomycotina</taxon>
        <taxon>Agaricomycetes</taxon>
        <taxon>Agaricomycetidae</taxon>
        <taxon>Agaricales</taxon>
        <taxon>Marasmiineae</taxon>
        <taxon>Mycenaceae</taxon>
        <taxon>Mycena</taxon>
    </lineage>
</organism>
<evidence type="ECO:0000256" key="1">
    <source>
        <dbReference type="SAM" id="MobiDB-lite"/>
    </source>
</evidence>
<comment type="caution">
    <text evidence="2">The sequence shown here is derived from an EMBL/GenBank/DDBJ whole genome shotgun (WGS) entry which is preliminary data.</text>
</comment>
<name>A0AAD7EV14_9AGAR</name>
<dbReference type="Proteomes" id="UP001218218">
    <property type="component" value="Unassembled WGS sequence"/>
</dbReference>
<proteinExistence type="predicted"/>
<feature type="region of interest" description="Disordered" evidence="1">
    <location>
        <begin position="89"/>
        <end position="119"/>
    </location>
</feature>
<protein>
    <submittedName>
        <fullName evidence="2">Uncharacterized protein</fullName>
    </submittedName>
</protein>
<dbReference type="AlphaFoldDB" id="A0AAD7EV14"/>
<dbReference type="EMBL" id="JARIHO010000015">
    <property type="protein sequence ID" value="KAJ7349963.1"/>
    <property type="molecule type" value="Genomic_DNA"/>
</dbReference>
<gene>
    <name evidence="2" type="ORF">DFH08DRAFT_807286</name>
</gene>
<accession>A0AAD7EV14</accession>
<feature type="region of interest" description="Disordered" evidence="1">
    <location>
        <begin position="171"/>
        <end position="195"/>
    </location>
</feature>
<sequence length="208" mass="23493">MAQWAFPWQFRVVFLIFKQETIKEKFWMQQVSGWINKILLLSPPMNLPETVNQVDWIAPEKILGIRPSQACSVFQHKPAQHHHQQEFADSHAVSSHPGFEDCPQTLNQTDTVSEDDSDIDSDIAEEVFTESDLYDDCDTPLNVVTDLLRSGAAPAIATDFKVMEEGGITHAGDAELPDAEDAEREPRGHGLRKKTAARRYLGPAWEEH</sequence>
<reference evidence="2" key="1">
    <citation type="submission" date="2023-03" db="EMBL/GenBank/DDBJ databases">
        <title>Massive genome expansion in bonnet fungi (Mycena s.s.) driven by repeated elements and novel gene families across ecological guilds.</title>
        <authorList>
            <consortium name="Lawrence Berkeley National Laboratory"/>
            <person name="Harder C.B."/>
            <person name="Miyauchi S."/>
            <person name="Viragh M."/>
            <person name="Kuo A."/>
            <person name="Thoen E."/>
            <person name="Andreopoulos B."/>
            <person name="Lu D."/>
            <person name="Skrede I."/>
            <person name="Drula E."/>
            <person name="Henrissat B."/>
            <person name="Morin E."/>
            <person name="Kohler A."/>
            <person name="Barry K."/>
            <person name="LaButti K."/>
            <person name="Morin E."/>
            <person name="Salamov A."/>
            <person name="Lipzen A."/>
            <person name="Mereny Z."/>
            <person name="Hegedus B."/>
            <person name="Baldrian P."/>
            <person name="Stursova M."/>
            <person name="Weitz H."/>
            <person name="Taylor A."/>
            <person name="Grigoriev I.V."/>
            <person name="Nagy L.G."/>
            <person name="Martin F."/>
            <person name="Kauserud H."/>
        </authorList>
    </citation>
    <scope>NUCLEOTIDE SEQUENCE</scope>
    <source>
        <strain evidence="2">CBHHK002</strain>
    </source>
</reference>
<evidence type="ECO:0000313" key="2">
    <source>
        <dbReference type="EMBL" id="KAJ7349963.1"/>
    </source>
</evidence>
<keyword evidence="3" id="KW-1185">Reference proteome</keyword>